<feature type="domain" description="Fatty acid hydroxylase" evidence="8">
    <location>
        <begin position="84"/>
        <end position="216"/>
    </location>
</feature>
<sequence length="309" mass="34843">MSVHHYLLFFAPVFLTMIAVEVFVGRKRGLALYSRGETTASIAIALGQRLLALFPLSLVGFITLSAYENRLFEIPSDAWWYIPLLFVLMEFAYYWFHRLSHGVRWLWATHSVHHSIEEMNILASYRFGWTGRISMGGLIYAPLALLGFPPAHYLAMLAVNLMYQSWLHTDLIGKLGPLEGIVNTPSAHRVHHAKNADYLDRNHGGVLMVFDRLFGTYQAERDHVPVEYGLVTPSGSKNPLRIAFHEWGSMLKDLRRHRPAAWPGLLFGPPGWAPDGQARTSADIRREYRNSLGAPDANLAIAPSVQPAE</sequence>
<evidence type="ECO:0000259" key="8">
    <source>
        <dbReference type="Pfam" id="PF04116"/>
    </source>
</evidence>
<feature type="transmembrane region" description="Helical" evidence="7">
    <location>
        <begin position="46"/>
        <end position="66"/>
    </location>
</feature>
<organism evidence="9 10">
    <name type="scientific">Parvularcula lutaonensis</name>
    <dbReference type="NCBI Taxonomy" id="491923"/>
    <lineage>
        <taxon>Bacteria</taxon>
        <taxon>Pseudomonadati</taxon>
        <taxon>Pseudomonadota</taxon>
        <taxon>Alphaproteobacteria</taxon>
        <taxon>Parvularculales</taxon>
        <taxon>Parvularculaceae</taxon>
        <taxon>Parvularcula</taxon>
    </lineage>
</organism>
<feature type="transmembrane region" description="Helical" evidence="7">
    <location>
        <begin position="78"/>
        <end position="96"/>
    </location>
</feature>
<accession>A0ABV7MBG6</accession>
<proteinExistence type="predicted"/>
<comment type="caution">
    <text evidence="9">The sequence shown here is derived from an EMBL/GenBank/DDBJ whole genome shotgun (WGS) entry which is preliminary data.</text>
</comment>
<reference evidence="10" key="1">
    <citation type="journal article" date="2019" name="Int. J. Syst. Evol. Microbiol.">
        <title>The Global Catalogue of Microorganisms (GCM) 10K type strain sequencing project: providing services to taxonomists for standard genome sequencing and annotation.</title>
        <authorList>
            <consortium name="The Broad Institute Genomics Platform"/>
            <consortium name="The Broad Institute Genome Sequencing Center for Infectious Disease"/>
            <person name="Wu L."/>
            <person name="Ma J."/>
        </authorList>
    </citation>
    <scope>NUCLEOTIDE SEQUENCE [LARGE SCALE GENOMIC DNA]</scope>
    <source>
        <strain evidence="10">KCTC 22245</strain>
    </source>
</reference>
<keyword evidence="5" id="KW-0443">Lipid metabolism</keyword>
<evidence type="ECO:0000256" key="5">
    <source>
        <dbReference type="ARBA" id="ARBA00023098"/>
    </source>
</evidence>
<name>A0ABV7MBG6_9PROT</name>
<keyword evidence="6 7" id="KW-0472">Membrane</keyword>
<dbReference type="EC" id="1.-.-.-" evidence="9"/>
<evidence type="ECO:0000256" key="7">
    <source>
        <dbReference type="SAM" id="Phobius"/>
    </source>
</evidence>
<dbReference type="Proteomes" id="UP001595607">
    <property type="component" value="Unassembled WGS sequence"/>
</dbReference>
<evidence type="ECO:0000256" key="3">
    <source>
        <dbReference type="ARBA" id="ARBA00022989"/>
    </source>
</evidence>
<evidence type="ECO:0000256" key="1">
    <source>
        <dbReference type="ARBA" id="ARBA00004127"/>
    </source>
</evidence>
<dbReference type="Pfam" id="PF04116">
    <property type="entry name" value="FA_hydroxylase"/>
    <property type="match status" value="1"/>
</dbReference>
<keyword evidence="2 7" id="KW-0812">Transmembrane</keyword>
<feature type="transmembrane region" description="Helical" evidence="7">
    <location>
        <begin position="6"/>
        <end position="25"/>
    </location>
</feature>
<evidence type="ECO:0000313" key="10">
    <source>
        <dbReference type="Proteomes" id="UP001595607"/>
    </source>
</evidence>
<evidence type="ECO:0000313" key="9">
    <source>
        <dbReference type="EMBL" id="MFC3302770.1"/>
    </source>
</evidence>
<keyword evidence="3 7" id="KW-1133">Transmembrane helix</keyword>
<dbReference type="PANTHER" id="PTHR21624:SF1">
    <property type="entry name" value="ALKYLGLYCEROL MONOOXYGENASE"/>
    <property type="match status" value="1"/>
</dbReference>
<dbReference type="RefSeq" id="WP_189571515.1">
    <property type="nucleotide sequence ID" value="NZ_BMXU01000001.1"/>
</dbReference>
<dbReference type="InterPro" id="IPR006694">
    <property type="entry name" value="Fatty_acid_hydroxylase"/>
</dbReference>
<dbReference type="EMBL" id="JBHRVA010000002">
    <property type="protein sequence ID" value="MFC3302770.1"/>
    <property type="molecule type" value="Genomic_DNA"/>
</dbReference>
<evidence type="ECO:0000256" key="4">
    <source>
        <dbReference type="ARBA" id="ARBA00023002"/>
    </source>
</evidence>
<keyword evidence="10" id="KW-1185">Reference proteome</keyword>
<gene>
    <name evidence="9" type="ORF">ACFONP_08505</name>
</gene>
<evidence type="ECO:0000256" key="6">
    <source>
        <dbReference type="ARBA" id="ARBA00023136"/>
    </source>
</evidence>
<keyword evidence="4 9" id="KW-0560">Oxidoreductase</keyword>
<protein>
    <submittedName>
        <fullName evidence="9">Sterol desaturase family protein</fullName>
        <ecNumber evidence="9">1.-.-.-</ecNumber>
    </submittedName>
</protein>
<evidence type="ECO:0000256" key="2">
    <source>
        <dbReference type="ARBA" id="ARBA00022692"/>
    </source>
</evidence>
<dbReference type="PANTHER" id="PTHR21624">
    <property type="entry name" value="STEROL DESATURASE-RELATED PROTEIN"/>
    <property type="match status" value="1"/>
</dbReference>
<dbReference type="InterPro" id="IPR051689">
    <property type="entry name" value="Sterol_desaturase/TMEM195"/>
</dbReference>
<dbReference type="GO" id="GO:0016491">
    <property type="term" value="F:oxidoreductase activity"/>
    <property type="evidence" value="ECO:0007669"/>
    <property type="project" value="UniProtKB-KW"/>
</dbReference>
<comment type="subcellular location">
    <subcellularLocation>
        <location evidence="1">Endomembrane system</location>
        <topology evidence="1">Multi-pass membrane protein</topology>
    </subcellularLocation>
</comment>